<dbReference type="Pfam" id="PF13767">
    <property type="entry name" value="DUF4168"/>
    <property type="match status" value="1"/>
</dbReference>
<feature type="chain" id="PRO_5013065227" description="DUF4168 domain-containing protein" evidence="1">
    <location>
        <begin position="20"/>
        <end position="143"/>
    </location>
</feature>
<evidence type="ECO:0000313" key="3">
    <source>
        <dbReference type="EMBL" id="SHL44872.1"/>
    </source>
</evidence>
<protein>
    <recommendedName>
        <fullName evidence="2">DUF4168 domain-containing protein</fullName>
    </recommendedName>
</protein>
<dbReference type="EMBL" id="FRCB01000001">
    <property type="protein sequence ID" value="SHL44872.1"/>
    <property type="molecule type" value="Genomic_DNA"/>
</dbReference>
<reference evidence="3 4" key="1">
    <citation type="submission" date="2016-11" db="EMBL/GenBank/DDBJ databases">
        <authorList>
            <person name="Varghese N."/>
            <person name="Submissions S."/>
        </authorList>
    </citation>
    <scope>NUCLEOTIDE SEQUENCE [LARGE SCALE GENOMIC DNA]</scope>
    <source>
        <strain evidence="3 4">DSM 28249</strain>
    </source>
</reference>
<name>A0A1M7AQ34_9RHOB</name>
<proteinExistence type="predicted"/>
<gene>
    <name evidence="3" type="ORF">SAMN05443432_101536</name>
</gene>
<evidence type="ECO:0000256" key="1">
    <source>
        <dbReference type="SAM" id="SignalP"/>
    </source>
</evidence>
<accession>A0A1M7AQ34</accession>
<feature type="domain" description="DUF4168" evidence="2">
    <location>
        <begin position="38"/>
        <end position="115"/>
    </location>
</feature>
<organism evidence="3 4">
    <name type="scientific">Roseovarius litoreus</name>
    <dbReference type="NCBI Taxonomy" id="1155722"/>
    <lineage>
        <taxon>Bacteria</taxon>
        <taxon>Pseudomonadati</taxon>
        <taxon>Pseudomonadota</taxon>
        <taxon>Alphaproteobacteria</taxon>
        <taxon>Rhodobacterales</taxon>
        <taxon>Roseobacteraceae</taxon>
        <taxon>Roseovarius</taxon>
    </lineage>
</organism>
<evidence type="ECO:0000313" key="4">
    <source>
        <dbReference type="Proteomes" id="UP000322545"/>
    </source>
</evidence>
<dbReference type="Proteomes" id="UP000322545">
    <property type="component" value="Unassembled WGS sequence"/>
</dbReference>
<keyword evidence="1" id="KW-0732">Signal</keyword>
<sequence length="143" mass="15486">MTFRNKIAPIMLAVATALASPLAAQDIEAADITAETLNDAKLDAFVEALIAIEAVRADYLPKIQEQANEAGQKALIEEANTAAIEAVADVENMSPEDYVAIGQAARQDEDLNARIMARFLDRLSVTPIRPRQPADRPAPRYPS</sequence>
<dbReference type="AlphaFoldDB" id="A0A1M7AQ34"/>
<feature type="signal peptide" evidence="1">
    <location>
        <begin position="1"/>
        <end position="19"/>
    </location>
</feature>
<evidence type="ECO:0000259" key="2">
    <source>
        <dbReference type="Pfam" id="PF13767"/>
    </source>
</evidence>
<keyword evidence="4" id="KW-1185">Reference proteome</keyword>
<dbReference type="RefSeq" id="WP_149778089.1">
    <property type="nucleotide sequence ID" value="NZ_FRCB01000001.1"/>
</dbReference>
<dbReference type="InterPro" id="IPR025433">
    <property type="entry name" value="DUF4168"/>
</dbReference>